<dbReference type="PROSITE" id="PS51257">
    <property type="entry name" value="PROKAR_LIPOPROTEIN"/>
    <property type="match status" value="1"/>
</dbReference>
<evidence type="ECO:0000256" key="1">
    <source>
        <dbReference type="SAM" id="SignalP"/>
    </source>
</evidence>
<sequence>MKTISMIALASVAFVFASCQQKQPDPVVDQGNQVITKGCKK</sequence>
<gene>
    <name evidence="2" type="ORF">PYTT_1021</name>
</gene>
<dbReference type="Proteomes" id="UP000176204">
    <property type="component" value="Chromosome I"/>
</dbReference>
<keyword evidence="3" id="KW-1185">Reference proteome</keyword>
<reference evidence="3" key="1">
    <citation type="submission" date="2016-09" db="EMBL/GenBank/DDBJ databases">
        <authorList>
            <person name="Koehorst J."/>
        </authorList>
    </citation>
    <scope>NUCLEOTIDE SEQUENCE [LARGE SCALE GENOMIC DNA]</scope>
</reference>
<proteinExistence type="predicted"/>
<accession>A0A1H6L2U3</accession>
<feature type="signal peptide" evidence="1">
    <location>
        <begin position="1"/>
        <end position="17"/>
    </location>
</feature>
<dbReference type="KEGG" id="agl:PYTT_1021"/>
<dbReference type="EMBL" id="LT629973">
    <property type="protein sequence ID" value="SEH82475.1"/>
    <property type="molecule type" value="Genomic_DNA"/>
</dbReference>
<organism evidence="2 3">
    <name type="scientific">Akkermansia glycaniphila</name>
    <dbReference type="NCBI Taxonomy" id="1679444"/>
    <lineage>
        <taxon>Bacteria</taxon>
        <taxon>Pseudomonadati</taxon>
        <taxon>Verrucomicrobiota</taxon>
        <taxon>Verrucomicrobiia</taxon>
        <taxon>Verrucomicrobiales</taxon>
        <taxon>Akkermansiaceae</taxon>
        <taxon>Akkermansia</taxon>
    </lineage>
</organism>
<dbReference type="STRING" id="1679444.PYTT_1021"/>
<name>A0A1H6L2U3_9BACT</name>
<protein>
    <recommendedName>
        <fullName evidence="4">Lipoprotein</fullName>
    </recommendedName>
</protein>
<evidence type="ECO:0000313" key="2">
    <source>
        <dbReference type="EMBL" id="SEH82475.1"/>
    </source>
</evidence>
<keyword evidence="1" id="KW-0732">Signal</keyword>
<feature type="chain" id="PRO_5009604489" description="Lipoprotein" evidence="1">
    <location>
        <begin position="18"/>
        <end position="41"/>
    </location>
</feature>
<dbReference type="RefSeq" id="WP_281241781.1">
    <property type="nucleotide sequence ID" value="NZ_LIGX01000011.1"/>
</dbReference>
<evidence type="ECO:0000313" key="3">
    <source>
        <dbReference type="Proteomes" id="UP000176204"/>
    </source>
</evidence>
<dbReference type="AlphaFoldDB" id="A0A1H6L2U3"/>
<evidence type="ECO:0008006" key="4">
    <source>
        <dbReference type="Google" id="ProtNLM"/>
    </source>
</evidence>